<dbReference type="InterPro" id="IPR020449">
    <property type="entry name" value="Tscrpt_reg_AraC-type_HTH"/>
</dbReference>
<organism evidence="6 7">
    <name type="scientific">Aquimarina algiphila</name>
    <dbReference type="NCBI Taxonomy" id="2047982"/>
    <lineage>
        <taxon>Bacteria</taxon>
        <taxon>Pseudomonadati</taxon>
        <taxon>Bacteroidota</taxon>
        <taxon>Flavobacteriia</taxon>
        <taxon>Flavobacteriales</taxon>
        <taxon>Flavobacteriaceae</taxon>
        <taxon>Aquimarina</taxon>
    </lineage>
</organism>
<dbReference type="OrthoDB" id="6283866at2"/>
<proteinExistence type="predicted"/>
<keyword evidence="4" id="KW-1133">Transmembrane helix</keyword>
<dbReference type="InterPro" id="IPR009057">
    <property type="entry name" value="Homeodomain-like_sf"/>
</dbReference>
<keyword evidence="2" id="KW-0238">DNA-binding</keyword>
<dbReference type="PRINTS" id="PR00032">
    <property type="entry name" value="HTHARAC"/>
</dbReference>
<name>A0A554VHC6_9FLAO</name>
<dbReference type="SUPFAM" id="SSF46689">
    <property type="entry name" value="Homeodomain-like"/>
    <property type="match status" value="1"/>
</dbReference>
<dbReference type="InterPro" id="IPR018062">
    <property type="entry name" value="HTH_AraC-typ_CS"/>
</dbReference>
<keyword evidence="7" id="KW-1185">Reference proteome</keyword>
<protein>
    <submittedName>
        <fullName evidence="6">AraC family transcriptional regulator</fullName>
    </submittedName>
</protein>
<dbReference type="PROSITE" id="PS01124">
    <property type="entry name" value="HTH_ARAC_FAMILY_2"/>
    <property type="match status" value="1"/>
</dbReference>
<evidence type="ECO:0000256" key="4">
    <source>
        <dbReference type="SAM" id="Phobius"/>
    </source>
</evidence>
<feature type="transmembrane region" description="Helical" evidence="4">
    <location>
        <begin position="133"/>
        <end position="159"/>
    </location>
</feature>
<dbReference type="InterPro" id="IPR018060">
    <property type="entry name" value="HTH_AraC"/>
</dbReference>
<feature type="transmembrane region" description="Helical" evidence="4">
    <location>
        <begin position="72"/>
        <end position="90"/>
    </location>
</feature>
<evidence type="ECO:0000256" key="2">
    <source>
        <dbReference type="ARBA" id="ARBA00023125"/>
    </source>
</evidence>
<keyword evidence="4" id="KW-0812">Transmembrane</keyword>
<dbReference type="SMART" id="SM00342">
    <property type="entry name" value="HTH_ARAC"/>
    <property type="match status" value="1"/>
</dbReference>
<keyword evidence="4" id="KW-0472">Membrane</keyword>
<evidence type="ECO:0000256" key="1">
    <source>
        <dbReference type="ARBA" id="ARBA00023015"/>
    </source>
</evidence>
<evidence type="ECO:0000313" key="7">
    <source>
        <dbReference type="Proteomes" id="UP000318833"/>
    </source>
</evidence>
<evidence type="ECO:0000256" key="3">
    <source>
        <dbReference type="ARBA" id="ARBA00023163"/>
    </source>
</evidence>
<dbReference type="Proteomes" id="UP000318833">
    <property type="component" value="Unassembled WGS sequence"/>
</dbReference>
<dbReference type="EMBL" id="VLNR01000039">
    <property type="protein sequence ID" value="TSE06914.1"/>
    <property type="molecule type" value="Genomic_DNA"/>
</dbReference>
<dbReference type="PROSITE" id="PS00041">
    <property type="entry name" value="HTH_ARAC_FAMILY_1"/>
    <property type="match status" value="1"/>
</dbReference>
<evidence type="ECO:0000313" key="6">
    <source>
        <dbReference type="EMBL" id="TSE06914.1"/>
    </source>
</evidence>
<evidence type="ECO:0000259" key="5">
    <source>
        <dbReference type="PROSITE" id="PS01124"/>
    </source>
</evidence>
<dbReference type="Gene3D" id="1.10.10.60">
    <property type="entry name" value="Homeodomain-like"/>
    <property type="match status" value="2"/>
</dbReference>
<dbReference type="PANTHER" id="PTHR43280:SF29">
    <property type="entry name" value="ARAC-FAMILY TRANSCRIPTIONAL REGULATOR"/>
    <property type="match status" value="1"/>
</dbReference>
<keyword evidence="3" id="KW-0804">Transcription</keyword>
<comment type="caution">
    <text evidence="6">The sequence shown here is derived from an EMBL/GenBank/DDBJ whole genome shotgun (WGS) entry which is preliminary data.</text>
</comment>
<feature type="domain" description="HTH araC/xylS-type" evidence="5">
    <location>
        <begin position="280"/>
        <end position="371"/>
    </location>
</feature>
<reference evidence="6 7" key="1">
    <citation type="submission" date="2019-07" db="EMBL/GenBank/DDBJ databases">
        <title>The draft genome sequence of Aquimarina algiphila M91.</title>
        <authorList>
            <person name="Meng X."/>
        </authorList>
    </citation>
    <scope>NUCLEOTIDE SEQUENCE [LARGE SCALE GENOMIC DNA]</scope>
    <source>
        <strain evidence="6 7">M91</strain>
    </source>
</reference>
<dbReference type="AlphaFoldDB" id="A0A554VHC6"/>
<gene>
    <name evidence="6" type="ORF">FOF46_17735</name>
</gene>
<sequence>MIQLPVNILNFTILVSVIIGITFGILLIFTKRFNLKANRFLGLVPIIISLWNCWVLLIDFDLYTLHNVLNLIPLHYALALGPCIYFYTKYMTEREFSLKKKHFLHFTPVLVEFCISIIQGIESIHKEIPNYDTITFLISSPLLQLIAIISVLLYSFYALKSIKNYHQWVKNNYSNDHKYYLGWLYRLLIIFAVLWFLWVPYTFIDYFVFDYSLGVIHYYPLYILMAAVTIWISAEGFLRPEIILLEDREKPLEKNNIPSKEIIEQAKWLKIQMETNLFFLNAELTLSALAKELDIHPNVTSRIINEGLDKSFSDFVNEYRIDAVINRLKDVEYNRITLLGIAYECGFNSKATFNRVFKKTTGKTPFEFRKLNKD</sequence>
<dbReference type="GO" id="GO:0003700">
    <property type="term" value="F:DNA-binding transcription factor activity"/>
    <property type="evidence" value="ECO:0007669"/>
    <property type="project" value="InterPro"/>
</dbReference>
<accession>A0A554VHC6</accession>
<dbReference type="PANTHER" id="PTHR43280">
    <property type="entry name" value="ARAC-FAMILY TRANSCRIPTIONAL REGULATOR"/>
    <property type="match status" value="1"/>
</dbReference>
<keyword evidence="1" id="KW-0805">Transcription regulation</keyword>
<feature type="transmembrane region" description="Helical" evidence="4">
    <location>
        <begin position="40"/>
        <end position="60"/>
    </location>
</feature>
<dbReference type="GO" id="GO:0043565">
    <property type="term" value="F:sequence-specific DNA binding"/>
    <property type="evidence" value="ECO:0007669"/>
    <property type="project" value="InterPro"/>
</dbReference>
<dbReference type="Pfam" id="PF12833">
    <property type="entry name" value="HTH_18"/>
    <property type="match status" value="1"/>
</dbReference>
<feature type="transmembrane region" description="Helical" evidence="4">
    <location>
        <begin position="6"/>
        <end position="28"/>
    </location>
</feature>
<dbReference type="RefSeq" id="WP_143917383.1">
    <property type="nucleotide sequence ID" value="NZ_CANMIK010000043.1"/>
</dbReference>
<feature type="transmembrane region" description="Helical" evidence="4">
    <location>
        <begin position="180"/>
        <end position="198"/>
    </location>
</feature>
<feature type="transmembrane region" description="Helical" evidence="4">
    <location>
        <begin position="218"/>
        <end position="238"/>
    </location>
</feature>
<feature type="transmembrane region" description="Helical" evidence="4">
    <location>
        <begin position="102"/>
        <end position="121"/>
    </location>
</feature>